<evidence type="ECO:0000256" key="2">
    <source>
        <dbReference type="ARBA" id="ARBA00022448"/>
    </source>
</evidence>
<dbReference type="InterPro" id="IPR001996">
    <property type="entry name" value="PTS_IIB_1"/>
</dbReference>
<reference evidence="16 17" key="1">
    <citation type="submission" date="2021-03" db="EMBL/GenBank/DDBJ databases">
        <title>Enterococcal diversity collection.</title>
        <authorList>
            <person name="Gilmore M.S."/>
            <person name="Schwartzman J."/>
            <person name="Van Tyne D."/>
            <person name="Martin M."/>
            <person name="Earl A.M."/>
            <person name="Manson A.L."/>
            <person name="Straub T."/>
            <person name="Salamzade R."/>
            <person name="Saavedra J."/>
            <person name="Lebreton F."/>
            <person name="Prichula J."/>
            <person name="Schaufler K."/>
            <person name="Gaca A."/>
            <person name="Sgardioli B."/>
            <person name="Wagenaar J."/>
            <person name="Strong T."/>
        </authorList>
    </citation>
    <scope>NUCLEOTIDE SEQUENCE [LARGE SCALE GENOMIC DNA]</scope>
    <source>
        <strain evidence="16 17">DIV0080</strain>
    </source>
</reference>
<dbReference type="InterPro" id="IPR013013">
    <property type="entry name" value="PTS_EIIC_1"/>
</dbReference>
<dbReference type="Pfam" id="PF00358">
    <property type="entry name" value="PTS_EIIA_1"/>
    <property type="match status" value="1"/>
</dbReference>
<dbReference type="InterPro" id="IPR036878">
    <property type="entry name" value="Glu_permease_IIB"/>
</dbReference>
<dbReference type="InterPro" id="IPR011297">
    <property type="entry name" value="PTS_IIABC_b_glu"/>
</dbReference>
<evidence type="ECO:0000256" key="12">
    <source>
        <dbReference type="SAM" id="Phobius"/>
    </source>
</evidence>
<dbReference type="PANTHER" id="PTHR30175">
    <property type="entry name" value="PHOSPHOTRANSFERASE SYSTEM TRANSPORT PROTEIN"/>
    <property type="match status" value="1"/>
</dbReference>
<accession>A0ABS3HVJ7</accession>
<feature type="transmembrane region" description="Helical" evidence="12">
    <location>
        <begin position="440"/>
        <end position="464"/>
    </location>
</feature>
<dbReference type="PROSITE" id="PS01035">
    <property type="entry name" value="PTS_EIIB_TYPE_1_CYS"/>
    <property type="match status" value="1"/>
</dbReference>
<organism evidence="16 17">
    <name type="scientific">Candidatus Vagococcus giribetii</name>
    <dbReference type="NCBI Taxonomy" id="2230876"/>
    <lineage>
        <taxon>Bacteria</taxon>
        <taxon>Bacillati</taxon>
        <taxon>Bacillota</taxon>
        <taxon>Bacilli</taxon>
        <taxon>Lactobacillales</taxon>
        <taxon>Enterococcaceae</taxon>
        <taxon>Vagococcus</taxon>
    </lineage>
</organism>
<feature type="domain" description="PTS EIIB type-1" evidence="14">
    <location>
        <begin position="4"/>
        <end position="86"/>
    </location>
</feature>
<dbReference type="PROSITE" id="PS00371">
    <property type="entry name" value="PTS_EIIA_TYPE_1_HIS"/>
    <property type="match status" value="1"/>
</dbReference>
<evidence type="ECO:0000256" key="11">
    <source>
        <dbReference type="PROSITE-ProRule" id="PRU00421"/>
    </source>
</evidence>
<dbReference type="CDD" id="cd00212">
    <property type="entry name" value="PTS_IIB_glc"/>
    <property type="match status" value="1"/>
</dbReference>
<feature type="transmembrane region" description="Helical" evidence="12">
    <location>
        <begin position="258"/>
        <end position="279"/>
    </location>
</feature>
<dbReference type="NCBIfam" id="TIGR01995">
    <property type="entry name" value="PTS-II-ABC-beta"/>
    <property type="match status" value="1"/>
</dbReference>
<feature type="domain" description="PTS EIIC type-1" evidence="15">
    <location>
        <begin position="103"/>
        <end position="474"/>
    </location>
</feature>
<dbReference type="PROSITE" id="PS51098">
    <property type="entry name" value="PTS_EIIB_TYPE_1"/>
    <property type="match status" value="1"/>
</dbReference>
<evidence type="ECO:0000256" key="7">
    <source>
        <dbReference type="ARBA" id="ARBA00022692"/>
    </source>
</evidence>
<feature type="transmembrane region" description="Helical" evidence="12">
    <location>
        <begin position="299"/>
        <end position="325"/>
    </location>
</feature>
<feature type="transmembrane region" description="Helical" evidence="12">
    <location>
        <begin position="395"/>
        <end position="420"/>
    </location>
</feature>
<keyword evidence="10 12" id="KW-0472">Membrane</keyword>
<keyword evidence="9 12" id="KW-1133">Transmembrane helix</keyword>
<feature type="transmembrane region" description="Helical" evidence="12">
    <location>
        <begin position="212"/>
        <end position="238"/>
    </location>
</feature>
<dbReference type="RefSeq" id="WP_206968070.1">
    <property type="nucleotide sequence ID" value="NZ_JAFLVX010000035.1"/>
</dbReference>
<dbReference type="PANTHER" id="PTHR30175:SF1">
    <property type="entry name" value="PTS SYSTEM ARBUTIN-, CELLOBIOSE-, AND SALICIN-SPECIFIC EIIBC COMPONENT-RELATED"/>
    <property type="match status" value="1"/>
</dbReference>
<sequence length="637" mass="68320">MKYQELIEEILKGIGGKENIGDVKHCVTRLRFNLKDESKADKEFVESITGVITVVKSGGQFQVVIGNHVPEVFNELLTIANLGDLSNQDNGSEVKGVFNKFIDVISSIFTPVLGILAATGMIKGLNAMFVAFGWISMTSGTYKILQAAGDSLMYFFPIFLGYTAAKKFKLPPFIGMVIGASLVHPIVSGILVPGAEPLYTLFQGTIIESPVYVTFLGLPVIMMNYGSSVIPIIIAVYFASKVYKQVDKIIPSLVKTFLVPLFTILIVVPLTFLVIGPIATWFGNLLGAMTLGLYNLSPVIAGLVIGGLWQVMVMFGLHWGVIPIGINNMAVMGFDPILVLGMATPFATAGVVLGIMLKTKNKDVKSLAVPSFISSLFGVSEPSIYGITLPRKKPFYATLVAASVGGLIMGLSGTKGFIMGGMGIFGIPNYINPETGMDKGFYGFLIAIASAFVIGLILALTVGYSNSMDPVKEKEEDSNKSVDRNIKEKAIASPIVGKVLPLSDVKDKAFSAELLGKGVAVIPSQGLIISPEDGTVTTLFPTKHAVGLTFNDGVEMLIHVGMDTVNLNGECFESFVEQGDVVKKGDKLIAFDKDKIIELGYSIETPVVITNSAEFLDVIETSDDKVTAESTLLRIIF</sequence>
<dbReference type="InterPro" id="IPR050558">
    <property type="entry name" value="PTS_Sugar-Specific_Components"/>
</dbReference>
<evidence type="ECO:0000256" key="3">
    <source>
        <dbReference type="ARBA" id="ARBA00022475"/>
    </source>
</evidence>
<evidence type="ECO:0000259" key="14">
    <source>
        <dbReference type="PROSITE" id="PS51098"/>
    </source>
</evidence>
<keyword evidence="6" id="KW-0598">Phosphotransferase system</keyword>
<evidence type="ECO:0000256" key="5">
    <source>
        <dbReference type="ARBA" id="ARBA00022679"/>
    </source>
</evidence>
<evidence type="ECO:0000313" key="16">
    <source>
        <dbReference type="EMBL" id="MBO0477778.1"/>
    </source>
</evidence>
<evidence type="ECO:0000256" key="4">
    <source>
        <dbReference type="ARBA" id="ARBA00022597"/>
    </source>
</evidence>
<keyword evidence="2" id="KW-0813">Transport</keyword>
<evidence type="ECO:0000256" key="1">
    <source>
        <dbReference type="ARBA" id="ARBA00004651"/>
    </source>
</evidence>
<dbReference type="InterPro" id="IPR003352">
    <property type="entry name" value="PTS_EIIC"/>
</dbReference>
<keyword evidence="7 12" id="KW-0812">Transmembrane</keyword>
<feature type="active site" description="Phosphocysteine intermediate; for EIIB activity" evidence="11">
    <location>
        <position position="26"/>
    </location>
</feature>
<keyword evidence="4 16" id="KW-0762">Sugar transport</keyword>
<evidence type="ECO:0000256" key="9">
    <source>
        <dbReference type="ARBA" id="ARBA00022989"/>
    </source>
</evidence>
<dbReference type="InterPro" id="IPR001127">
    <property type="entry name" value="PTS_EIIA_1_perm"/>
</dbReference>
<protein>
    <submittedName>
        <fullName evidence="16">PTS glucose transporter subunit IIA</fullName>
    </submittedName>
</protein>
<dbReference type="PROSITE" id="PS51103">
    <property type="entry name" value="PTS_EIIC_TYPE_1"/>
    <property type="match status" value="1"/>
</dbReference>
<feature type="transmembrane region" description="Helical" evidence="12">
    <location>
        <begin position="108"/>
        <end position="132"/>
    </location>
</feature>
<feature type="domain" description="PTS EIIA type-1" evidence="13">
    <location>
        <begin position="507"/>
        <end position="611"/>
    </location>
</feature>
<gene>
    <name evidence="16" type="ORF">DOK76_11895</name>
</gene>
<dbReference type="Pfam" id="PF00367">
    <property type="entry name" value="PTS_EIIB"/>
    <property type="match status" value="1"/>
</dbReference>
<evidence type="ECO:0000256" key="6">
    <source>
        <dbReference type="ARBA" id="ARBA00022683"/>
    </source>
</evidence>
<keyword evidence="17" id="KW-1185">Reference proteome</keyword>
<comment type="caution">
    <text evidence="16">The sequence shown here is derived from an EMBL/GenBank/DDBJ whole genome shotgun (WGS) entry which is preliminary data.</text>
</comment>
<dbReference type="EMBL" id="JAFLVX010000035">
    <property type="protein sequence ID" value="MBO0477778.1"/>
    <property type="molecule type" value="Genomic_DNA"/>
</dbReference>
<dbReference type="SUPFAM" id="SSF51261">
    <property type="entry name" value="Duplicated hybrid motif"/>
    <property type="match status" value="1"/>
</dbReference>
<feature type="transmembrane region" description="Helical" evidence="12">
    <location>
        <begin position="172"/>
        <end position="192"/>
    </location>
</feature>
<dbReference type="InterPro" id="IPR018113">
    <property type="entry name" value="PTrfase_EIIB_Cys"/>
</dbReference>
<keyword evidence="5" id="KW-0808">Transferase</keyword>
<evidence type="ECO:0000259" key="15">
    <source>
        <dbReference type="PROSITE" id="PS51103"/>
    </source>
</evidence>
<dbReference type="InterPro" id="IPR011055">
    <property type="entry name" value="Dup_hybrid_motif"/>
</dbReference>
<dbReference type="Pfam" id="PF02378">
    <property type="entry name" value="PTS_EIIC"/>
    <property type="match status" value="1"/>
</dbReference>
<dbReference type="NCBIfam" id="TIGR00830">
    <property type="entry name" value="PTBA"/>
    <property type="match status" value="1"/>
</dbReference>
<evidence type="ECO:0000313" key="17">
    <source>
        <dbReference type="Proteomes" id="UP000664857"/>
    </source>
</evidence>
<feature type="transmembrane region" description="Helical" evidence="12">
    <location>
        <begin position="337"/>
        <end position="357"/>
    </location>
</feature>
<dbReference type="Proteomes" id="UP000664857">
    <property type="component" value="Unassembled WGS sequence"/>
</dbReference>
<evidence type="ECO:0000256" key="10">
    <source>
        <dbReference type="ARBA" id="ARBA00023136"/>
    </source>
</evidence>
<comment type="subcellular location">
    <subcellularLocation>
        <location evidence="1">Cell membrane</location>
        <topology evidence="1">Multi-pass membrane protein</topology>
    </subcellularLocation>
</comment>
<dbReference type="SUPFAM" id="SSF55604">
    <property type="entry name" value="Glucose permease domain IIB"/>
    <property type="match status" value="1"/>
</dbReference>
<dbReference type="Gene3D" id="2.70.70.10">
    <property type="entry name" value="Glucose Permease (Domain IIA)"/>
    <property type="match status" value="1"/>
</dbReference>
<proteinExistence type="predicted"/>
<dbReference type="Gene3D" id="3.30.1360.60">
    <property type="entry name" value="Glucose permease domain IIB"/>
    <property type="match status" value="1"/>
</dbReference>
<evidence type="ECO:0000256" key="8">
    <source>
        <dbReference type="ARBA" id="ARBA00022777"/>
    </source>
</evidence>
<keyword evidence="8" id="KW-0418">Kinase</keyword>
<evidence type="ECO:0000259" key="13">
    <source>
        <dbReference type="PROSITE" id="PS51093"/>
    </source>
</evidence>
<feature type="transmembrane region" description="Helical" evidence="12">
    <location>
        <begin position="144"/>
        <end position="165"/>
    </location>
</feature>
<name>A0ABS3HVJ7_9ENTE</name>
<keyword evidence="3" id="KW-1003">Cell membrane</keyword>
<feature type="transmembrane region" description="Helical" evidence="12">
    <location>
        <begin position="369"/>
        <end position="388"/>
    </location>
</feature>
<dbReference type="PROSITE" id="PS51093">
    <property type="entry name" value="PTS_EIIA_TYPE_1"/>
    <property type="match status" value="1"/>
</dbReference>